<accession>A0A1Z2XUA0</accession>
<dbReference type="Pfam" id="PF01554">
    <property type="entry name" value="MatE"/>
    <property type="match status" value="2"/>
</dbReference>
<dbReference type="Proteomes" id="UP000596035">
    <property type="component" value="Chromosome"/>
</dbReference>
<dbReference type="InterPro" id="IPR002528">
    <property type="entry name" value="MATE_fam"/>
</dbReference>
<feature type="transmembrane region" description="Helical" evidence="13">
    <location>
        <begin position="100"/>
        <end position="120"/>
    </location>
</feature>
<dbReference type="GO" id="GO:0042910">
    <property type="term" value="F:xenobiotic transmembrane transporter activity"/>
    <property type="evidence" value="ECO:0007669"/>
    <property type="project" value="InterPro"/>
</dbReference>
<evidence type="ECO:0000313" key="17">
    <source>
        <dbReference type="Proteomes" id="UP000596035"/>
    </source>
</evidence>
<dbReference type="PANTHER" id="PTHR43298:SF2">
    <property type="entry name" value="FMN_FAD EXPORTER YEEO-RELATED"/>
    <property type="match status" value="1"/>
</dbReference>
<keyword evidence="16" id="KW-1185">Reference proteome</keyword>
<dbReference type="AlphaFoldDB" id="A0A1Z2XUA0"/>
<sequence length="463" mass="49302">MPAENEKTELFERTPIPKAVMTLALPTVLSSLVMVLYHLADTFFVGMLDDPLQNAALTLSGPVLLAFNAVNNLFGVGTSSMMSRALGTKDYDTVYRSSAFGFYGSLISGVLFSAAFTAFRGPLLQVMGTQQSTLSATSDYLLWTVTFGAAPAILNVVLAYLVRSEGASLHASIGTMSGCLLNILLDPVFILPWGLNMGAAGAGLATFLSNCAACLYFFVLLFLRRGKTFVCVKPSMFGFRRAIVLGLLGVGVPASIQNLLNVTSRMVLNNFTAAYGPDAVAAMGIASTISSVAMQIAMGGSQGIMPLIGYNYASGNIKRMKETVIFLTAIALGFMAVATGAMFFGARWFTLLFIQNQSVVTFGAAFLRGLCLAQPFLCIDFTAVGVFQSCGMGRRALLFAVLRKIVLEIPALLLLDKLFPPYGLAYSQLVAEALLSAAAVIMLLRIFRTLEKKKSPLAGGGKV</sequence>
<evidence type="ECO:0000256" key="12">
    <source>
        <dbReference type="ARBA" id="ARBA00031636"/>
    </source>
</evidence>
<feature type="transmembrane region" description="Helical" evidence="13">
    <location>
        <begin position="242"/>
        <end position="260"/>
    </location>
</feature>
<feature type="transmembrane region" description="Helical" evidence="13">
    <location>
        <begin position="324"/>
        <end position="345"/>
    </location>
</feature>
<keyword evidence="11 13" id="KW-0472">Membrane</keyword>
<dbReference type="Proteomes" id="UP000196710">
    <property type="component" value="Chromosome"/>
</dbReference>
<comment type="subcellular location">
    <subcellularLocation>
        <location evidence="2">Cell membrane</location>
        <topology evidence="2">Multi-pass membrane protein</topology>
    </subcellularLocation>
</comment>
<feature type="transmembrane region" description="Helical" evidence="13">
    <location>
        <begin position="396"/>
        <end position="414"/>
    </location>
</feature>
<evidence type="ECO:0000256" key="5">
    <source>
        <dbReference type="ARBA" id="ARBA00022448"/>
    </source>
</evidence>
<dbReference type="EMBL" id="CP065321">
    <property type="protein sequence ID" value="QQR31294.1"/>
    <property type="molecule type" value="Genomic_DNA"/>
</dbReference>
<dbReference type="GO" id="GO:0005886">
    <property type="term" value="C:plasma membrane"/>
    <property type="evidence" value="ECO:0007669"/>
    <property type="project" value="UniProtKB-SubCell"/>
</dbReference>
<protein>
    <recommendedName>
        <fullName evidence="4">Probable multidrug resistance protein NorM</fullName>
    </recommendedName>
    <alternativeName>
        <fullName evidence="12">Multidrug-efflux transporter</fullName>
    </alternativeName>
</protein>
<evidence type="ECO:0000256" key="1">
    <source>
        <dbReference type="ARBA" id="ARBA00003408"/>
    </source>
</evidence>
<dbReference type="GO" id="GO:0006811">
    <property type="term" value="P:monoatomic ion transport"/>
    <property type="evidence" value="ECO:0007669"/>
    <property type="project" value="UniProtKB-KW"/>
</dbReference>
<feature type="transmembrane region" description="Helical" evidence="13">
    <location>
        <begin position="59"/>
        <end position="79"/>
    </location>
</feature>
<feature type="transmembrane region" description="Helical" evidence="13">
    <location>
        <begin position="280"/>
        <end position="304"/>
    </location>
</feature>
<keyword evidence="9 13" id="KW-1133">Transmembrane helix</keyword>
<comment type="similarity">
    <text evidence="3">Belongs to the multi antimicrobial extrusion (MATE) (TC 2.A.66.1) family.</text>
</comment>
<reference evidence="14" key="1">
    <citation type="journal article" date="2017" name="Genome Announc.">
        <title>High-Quality Whole-Genome Sequences of the Oligo-Mouse-Microbiota Bacterial Community.</title>
        <authorList>
            <person name="Garzetti D."/>
            <person name="Brugiroux S."/>
            <person name="Bunk B."/>
            <person name="Pukall R."/>
            <person name="McCoy K.D."/>
            <person name="Macpherson A.J."/>
            <person name="Stecher B."/>
        </authorList>
    </citation>
    <scope>NUCLEOTIDE SEQUENCE</scope>
    <source>
        <strain evidence="14">KB18</strain>
    </source>
</reference>
<keyword evidence="7" id="KW-1003">Cell membrane</keyword>
<evidence type="ECO:0000256" key="4">
    <source>
        <dbReference type="ARBA" id="ARBA00020268"/>
    </source>
</evidence>
<evidence type="ECO:0000256" key="11">
    <source>
        <dbReference type="ARBA" id="ARBA00023136"/>
    </source>
</evidence>
<evidence type="ECO:0000256" key="7">
    <source>
        <dbReference type="ARBA" id="ARBA00022475"/>
    </source>
</evidence>
<dbReference type="EMBL" id="CP021422">
    <property type="protein sequence ID" value="ASB42026.1"/>
    <property type="molecule type" value="Genomic_DNA"/>
</dbReference>
<evidence type="ECO:0000256" key="13">
    <source>
        <dbReference type="SAM" id="Phobius"/>
    </source>
</evidence>
<dbReference type="PANTHER" id="PTHR43298">
    <property type="entry name" value="MULTIDRUG RESISTANCE PROTEIN NORM-RELATED"/>
    <property type="match status" value="1"/>
</dbReference>
<reference evidence="15 17" key="3">
    <citation type="submission" date="2020-11" db="EMBL/GenBank/DDBJ databases">
        <title>Closed and high quality bacterial genomes of the OMM12 community.</title>
        <authorList>
            <person name="Marbouty M."/>
            <person name="Lamy-Besnier Q."/>
            <person name="Debarbieux L."/>
            <person name="Koszul R."/>
        </authorList>
    </citation>
    <scope>NUCLEOTIDE SEQUENCE [LARGE SCALE GENOMIC DNA]</scope>
    <source>
        <strain evidence="15 17">KB18</strain>
    </source>
</reference>
<feature type="transmembrane region" description="Helical" evidence="13">
    <location>
        <begin position="140"/>
        <end position="161"/>
    </location>
</feature>
<evidence type="ECO:0000256" key="9">
    <source>
        <dbReference type="ARBA" id="ARBA00022989"/>
    </source>
</evidence>
<name>A0A1Z2XUA0_9FIRM</name>
<evidence type="ECO:0000256" key="3">
    <source>
        <dbReference type="ARBA" id="ARBA00010199"/>
    </source>
</evidence>
<feature type="transmembrane region" description="Helical" evidence="13">
    <location>
        <begin position="199"/>
        <end position="222"/>
    </location>
</feature>
<reference evidence="16" key="2">
    <citation type="submission" date="2017-05" db="EMBL/GenBank/DDBJ databases">
        <title>Improved OligoMM genomes.</title>
        <authorList>
            <person name="Garzetti D."/>
        </authorList>
    </citation>
    <scope>NUCLEOTIDE SEQUENCE [LARGE SCALE GENOMIC DNA]</scope>
    <source>
        <strain evidence="16">KB18</strain>
    </source>
</reference>
<keyword evidence="5" id="KW-0813">Transport</keyword>
<evidence type="ECO:0000313" key="16">
    <source>
        <dbReference type="Proteomes" id="UP000196710"/>
    </source>
</evidence>
<evidence type="ECO:0000256" key="2">
    <source>
        <dbReference type="ARBA" id="ARBA00004651"/>
    </source>
</evidence>
<evidence type="ECO:0000256" key="10">
    <source>
        <dbReference type="ARBA" id="ARBA00023065"/>
    </source>
</evidence>
<dbReference type="InterPro" id="IPR048279">
    <property type="entry name" value="MdtK-like"/>
</dbReference>
<feature type="transmembrane region" description="Helical" evidence="13">
    <location>
        <begin position="365"/>
        <end position="387"/>
    </location>
</feature>
<proteinExistence type="inferred from homology"/>
<dbReference type="GO" id="GO:0015297">
    <property type="term" value="F:antiporter activity"/>
    <property type="evidence" value="ECO:0007669"/>
    <property type="project" value="UniProtKB-KW"/>
</dbReference>
<evidence type="ECO:0000256" key="6">
    <source>
        <dbReference type="ARBA" id="ARBA00022449"/>
    </source>
</evidence>
<keyword evidence="6" id="KW-0050">Antiport</keyword>
<comment type="function">
    <text evidence="1">Multidrug efflux pump.</text>
</comment>
<dbReference type="NCBIfam" id="TIGR00797">
    <property type="entry name" value="matE"/>
    <property type="match status" value="1"/>
</dbReference>
<feature type="transmembrane region" description="Helical" evidence="13">
    <location>
        <begin position="20"/>
        <end position="39"/>
    </location>
</feature>
<evidence type="ECO:0000313" key="15">
    <source>
        <dbReference type="EMBL" id="QQR31294.1"/>
    </source>
</evidence>
<feature type="transmembrane region" description="Helical" evidence="13">
    <location>
        <begin position="173"/>
        <end position="193"/>
    </location>
</feature>
<dbReference type="KEGG" id="amur:ADH66_16015"/>
<evidence type="ECO:0000256" key="8">
    <source>
        <dbReference type="ARBA" id="ARBA00022692"/>
    </source>
</evidence>
<gene>
    <name evidence="14" type="ORF">ADH66_16015</name>
    <name evidence="15" type="ORF">I5Q82_06390</name>
</gene>
<feature type="transmembrane region" description="Helical" evidence="13">
    <location>
        <begin position="426"/>
        <end position="447"/>
    </location>
</feature>
<dbReference type="RefSeq" id="WP_066538780.1">
    <property type="nucleotide sequence ID" value="NZ_CAJTCQ010000001.1"/>
</dbReference>
<keyword evidence="10" id="KW-0406">Ion transport</keyword>
<dbReference type="PIRSF" id="PIRSF006603">
    <property type="entry name" value="DinF"/>
    <property type="match status" value="1"/>
</dbReference>
<dbReference type="InterPro" id="IPR050222">
    <property type="entry name" value="MATE_MdtK"/>
</dbReference>
<keyword evidence="8 13" id="KW-0812">Transmembrane</keyword>
<organism evidence="15 17">
    <name type="scientific">Acutalibacter muris</name>
    <dbReference type="NCBI Taxonomy" id="1796620"/>
    <lineage>
        <taxon>Bacteria</taxon>
        <taxon>Bacillati</taxon>
        <taxon>Bacillota</taxon>
        <taxon>Clostridia</taxon>
        <taxon>Eubacteriales</taxon>
        <taxon>Acutalibacteraceae</taxon>
        <taxon>Acutalibacter</taxon>
    </lineage>
</organism>
<evidence type="ECO:0000313" key="14">
    <source>
        <dbReference type="EMBL" id="ASB42026.1"/>
    </source>
</evidence>